<keyword evidence="3" id="KW-0677">Repeat</keyword>
<dbReference type="VEuPathDB" id="FungiDB:PYU1_G006640"/>
<dbReference type="InterPro" id="IPR040193">
    <property type="entry name" value="EFHC1/EFHC2/EFHB"/>
</dbReference>
<sequence length="433" mass="48183">MSLSRNPPPRAAGKILDPKLNDSSASCLTFEARPVTPDEVRRYRKSYFVEPGSRIAHPGIINDLKQIDPLTKFGVTTTGSHHVPDVLANAPATEYQRIALARSEANYASQKREVLGKSYSRGHVLPANMQKPDYAFGISGTFGDSARELLYPSTLFNNKQDEELYKRSHGSVAPGEQKNRDYHWDAAKIDPKKYRFGVKTGAIGIEGLGASACLNPEMDDTLPRSVITAKQVEDMRSTFDYLGKPRHLGASSNLPPDHVFGAPLKKDTESTWDCIQGHYSYDEQQPNADLGRAVNYGWKNSSAETRAFGVPSIRSDIPLPSKRSIADGQNYGDDSNAKELLYPEEFASSGIQDDEFVQPRDRKQLRDLFEKIGYTLPDGIFALIWIDATTFGKYTPRGYASVAEFRDALNNYLEADENGQSTLQEWKDRLAST</sequence>
<proteinExistence type="predicted"/>
<keyword evidence="4" id="KW-0206">Cytoskeleton</keyword>
<dbReference type="InterPro" id="IPR057428">
    <property type="entry name" value="EFHB_EF-hand_C"/>
</dbReference>
<keyword evidence="2" id="KW-0963">Cytoplasm</keyword>
<dbReference type="EnsemblProtists" id="PYU1_T006652">
    <property type="protein sequence ID" value="PYU1_T006652"/>
    <property type="gene ID" value="PYU1_G006640"/>
</dbReference>
<reference evidence="6" key="3">
    <citation type="submission" date="2015-02" db="UniProtKB">
        <authorList>
            <consortium name="EnsemblProtists"/>
        </authorList>
    </citation>
    <scope>IDENTIFICATION</scope>
    <source>
        <strain evidence="6">DAOM BR144</strain>
    </source>
</reference>
<dbReference type="PANTHER" id="PTHR12086:SF12">
    <property type="entry name" value="EF-HAND DOMAIN-CONTAINING FAMILY MEMBER B"/>
    <property type="match status" value="1"/>
</dbReference>
<dbReference type="AlphaFoldDB" id="K3WNW0"/>
<dbReference type="PANTHER" id="PTHR12086">
    <property type="entry name" value="EF-HAND DOMAIN C-TERMINAL CONTAINING PROTEIN"/>
    <property type="match status" value="1"/>
</dbReference>
<evidence type="ECO:0000313" key="7">
    <source>
        <dbReference type="Proteomes" id="UP000019132"/>
    </source>
</evidence>
<dbReference type="GO" id="GO:0005856">
    <property type="term" value="C:cytoskeleton"/>
    <property type="evidence" value="ECO:0007669"/>
    <property type="project" value="UniProtKB-SubCell"/>
</dbReference>
<evidence type="ECO:0000256" key="1">
    <source>
        <dbReference type="ARBA" id="ARBA00004245"/>
    </source>
</evidence>
<dbReference type="HOGENOM" id="CLU_031843_0_0_1"/>
<name>K3WNW0_GLOUD</name>
<comment type="subcellular location">
    <subcellularLocation>
        <location evidence="1">Cytoplasm</location>
        <location evidence="1">Cytoskeleton</location>
    </subcellularLocation>
</comment>
<evidence type="ECO:0000256" key="3">
    <source>
        <dbReference type="ARBA" id="ARBA00022737"/>
    </source>
</evidence>
<evidence type="ECO:0000256" key="4">
    <source>
        <dbReference type="ARBA" id="ARBA00023212"/>
    </source>
</evidence>
<evidence type="ECO:0000259" key="5">
    <source>
        <dbReference type="Pfam" id="PF25325"/>
    </source>
</evidence>
<dbReference type="InParanoid" id="K3WNW0"/>
<protein>
    <recommendedName>
        <fullName evidence="5">EFHB C-terminal EF-hand domain-containing protein</fullName>
    </recommendedName>
</protein>
<keyword evidence="7" id="KW-1185">Reference proteome</keyword>
<accession>K3WNW0</accession>
<dbReference type="Pfam" id="PF25325">
    <property type="entry name" value="EF-hand_EFHB_C"/>
    <property type="match status" value="1"/>
</dbReference>
<dbReference type="OMA" id="EANYASH"/>
<evidence type="ECO:0000313" key="6">
    <source>
        <dbReference type="EnsemblProtists" id="PYU1_T006652"/>
    </source>
</evidence>
<feature type="domain" description="EFHB C-terminal EF-hand" evidence="5">
    <location>
        <begin position="338"/>
        <end position="413"/>
    </location>
</feature>
<dbReference type="STRING" id="431595.K3WNW0"/>
<dbReference type="Proteomes" id="UP000019132">
    <property type="component" value="Unassembled WGS sequence"/>
</dbReference>
<dbReference type="eggNOG" id="ENOG502QV2M">
    <property type="taxonomic scope" value="Eukaryota"/>
</dbReference>
<dbReference type="EMBL" id="GL376635">
    <property type="status" value="NOT_ANNOTATED_CDS"/>
    <property type="molecule type" value="Genomic_DNA"/>
</dbReference>
<reference evidence="7" key="1">
    <citation type="journal article" date="2010" name="Genome Biol.">
        <title>Genome sequence of the necrotrophic plant pathogen Pythium ultimum reveals original pathogenicity mechanisms and effector repertoire.</title>
        <authorList>
            <person name="Levesque C.A."/>
            <person name="Brouwer H."/>
            <person name="Cano L."/>
            <person name="Hamilton J.P."/>
            <person name="Holt C."/>
            <person name="Huitema E."/>
            <person name="Raffaele S."/>
            <person name="Robideau G.P."/>
            <person name="Thines M."/>
            <person name="Win J."/>
            <person name="Zerillo M.M."/>
            <person name="Beakes G.W."/>
            <person name="Boore J.L."/>
            <person name="Busam D."/>
            <person name="Dumas B."/>
            <person name="Ferriera S."/>
            <person name="Fuerstenberg S.I."/>
            <person name="Gachon C.M."/>
            <person name="Gaulin E."/>
            <person name="Govers F."/>
            <person name="Grenville-Briggs L."/>
            <person name="Horner N."/>
            <person name="Hostetler J."/>
            <person name="Jiang R.H."/>
            <person name="Johnson J."/>
            <person name="Krajaejun T."/>
            <person name="Lin H."/>
            <person name="Meijer H.J."/>
            <person name="Moore B."/>
            <person name="Morris P."/>
            <person name="Phuntmart V."/>
            <person name="Puiu D."/>
            <person name="Shetty J."/>
            <person name="Stajich J.E."/>
            <person name="Tripathy S."/>
            <person name="Wawra S."/>
            <person name="van West P."/>
            <person name="Whitty B.R."/>
            <person name="Coutinho P.M."/>
            <person name="Henrissat B."/>
            <person name="Martin F."/>
            <person name="Thomas P.D."/>
            <person name="Tyler B.M."/>
            <person name="De Vries R.P."/>
            <person name="Kamoun S."/>
            <person name="Yandell M."/>
            <person name="Tisserat N."/>
            <person name="Buell C.R."/>
        </authorList>
    </citation>
    <scope>NUCLEOTIDE SEQUENCE</scope>
    <source>
        <strain evidence="7">DAOM:BR144</strain>
    </source>
</reference>
<evidence type="ECO:0000256" key="2">
    <source>
        <dbReference type="ARBA" id="ARBA00022490"/>
    </source>
</evidence>
<organism evidence="6 7">
    <name type="scientific">Globisporangium ultimum (strain ATCC 200006 / CBS 805.95 / DAOM BR144)</name>
    <name type="common">Pythium ultimum</name>
    <dbReference type="NCBI Taxonomy" id="431595"/>
    <lineage>
        <taxon>Eukaryota</taxon>
        <taxon>Sar</taxon>
        <taxon>Stramenopiles</taxon>
        <taxon>Oomycota</taxon>
        <taxon>Peronosporomycetes</taxon>
        <taxon>Pythiales</taxon>
        <taxon>Pythiaceae</taxon>
        <taxon>Globisporangium</taxon>
    </lineage>
</organism>
<reference evidence="7" key="2">
    <citation type="submission" date="2010-04" db="EMBL/GenBank/DDBJ databases">
        <authorList>
            <person name="Buell R."/>
            <person name="Hamilton J."/>
            <person name="Hostetler J."/>
        </authorList>
    </citation>
    <scope>NUCLEOTIDE SEQUENCE [LARGE SCALE GENOMIC DNA]</scope>
    <source>
        <strain evidence="7">DAOM:BR144</strain>
    </source>
</reference>